<dbReference type="InterPro" id="IPR032523">
    <property type="entry name" value="CcmF_C"/>
</dbReference>
<dbReference type="AlphaFoldDB" id="A0A7G9RJ84"/>
<gene>
    <name evidence="13" type="ORF">H9K76_13565</name>
</gene>
<comment type="function">
    <text evidence="9">Required for the biogenesis of c-type cytochromes. Possible subunit of a heme lyase.</text>
</comment>
<comment type="subcellular location">
    <subcellularLocation>
        <location evidence="1">Cell inner membrane</location>
        <topology evidence="1">Multi-pass membrane protein</topology>
    </subcellularLocation>
</comment>
<keyword evidence="7 10" id="KW-1133">Transmembrane helix</keyword>
<dbReference type="PRINTS" id="PR01411">
    <property type="entry name" value="CCMFBIOGNSIS"/>
</dbReference>
<feature type="transmembrane region" description="Helical" evidence="10">
    <location>
        <begin position="311"/>
        <end position="330"/>
    </location>
</feature>
<keyword evidence="3" id="KW-1003">Cell membrane</keyword>
<dbReference type="GO" id="GO:0016829">
    <property type="term" value="F:lyase activity"/>
    <property type="evidence" value="ECO:0007669"/>
    <property type="project" value="UniProtKB-KW"/>
</dbReference>
<dbReference type="InterPro" id="IPR003567">
    <property type="entry name" value="Cyt_c_biogenesis"/>
</dbReference>
<evidence type="ECO:0000313" key="14">
    <source>
        <dbReference type="Proteomes" id="UP000515811"/>
    </source>
</evidence>
<reference evidence="13 14" key="1">
    <citation type="submission" date="2020-08" db="EMBL/GenBank/DDBJ databases">
        <title>Genome sequence of Diaphorobacter ruginosibacter DSM 27467T.</title>
        <authorList>
            <person name="Hyun D.-W."/>
            <person name="Bae J.-W."/>
        </authorList>
    </citation>
    <scope>NUCLEOTIDE SEQUENCE [LARGE SCALE GENOMIC DNA]</scope>
    <source>
        <strain evidence="13 14">DSM 27467</strain>
    </source>
</reference>
<feature type="transmembrane region" description="Helical" evidence="10">
    <location>
        <begin position="394"/>
        <end position="414"/>
    </location>
</feature>
<keyword evidence="5 10" id="KW-0812">Transmembrane</keyword>
<evidence type="ECO:0000313" key="13">
    <source>
        <dbReference type="EMBL" id="QNN55659.1"/>
    </source>
</evidence>
<keyword evidence="4" id="KW-0997">Cell inner membrane</keyword>
<dbReference type="InterPro" id="IPR003568">
    <property type="entry name" value="Cyt_c_biogenesis_CcmF"/>
</dbReference>
<evidence type="ECO:0000256" key="6">
    <source>
        <dbReference type="ARBA" id="ARBA00022748"/>
    </source>
</evidence>
<feature type="transmembrane region" description="Helical" evidence="10">
    <location>
        <begin position="426"/>
        <end position="448"/>
    </location>
</feature>
<proteinExistence type="inferred from homology"/>
<feature type="transmembrane region" description="Helical" evidence="10">
    <location>
        <begin position="6"/>
        <end position="30"/>
    </location>
</feature>
<protein>
    <submittedName>
        <fullName evidence="13">Heme lyase CcmF/NrfE family subunit</fullName>
    </submittedName>
</protein>
<dbReference type="Pfam" id="PF01578">
    <property type="entry name" value="Cytochrom_C_asm"/>
    <property type="match status" value="1"/>
</dbReference>
<feature type="transmembrane region" description="Helical" evidence="10">
    <location>
        <begin position="454"/>
        <end position="474"/>
    </location>
</feature>
<dbReference type="Pfam" id="PF16327">
    <property type="entry name" value="CcmF_C"/>
    <property type="match status" value="1"/>
</dbReference>
<keyword evidence="6" id="KW-0201">Cytochrome c-type biogenesis</keyword>
<dbReference type="GO" id="GO:0020037">
    <property type="term" value="F:heme binding"/>
    <property type="evidence" value="ECO:0007669"/>
    <property type="project" value="InterPro"/>
</dbReference>
<name>A0A7G9RJ84_9BURK</name>
<dbReference type="GO" id="GO:0017004">
    <property type="term" value="P:cytochrome complex assembly"/>
    <property type="evidence" value="ECO:0007669"/>
    <property type="project" value="UniProtKB-KW"/>
</dbReference>
<feature type="transmembrane region" description="Helical" evidence="10">
    <location>
        <begin position="351"/>
        <end position="374"/>
    </location>
</feature>
<keyword evidence="8 10" id="KW-0472">Membrane</keyword>
<dbReference type="NCBIfam" id="TIGR00353">
    <property type="entry name" value="nrfE"/>
    <property type="match status" value="1"/>
</dbReference>
<evidence type="ECO:0000256" key="7">
    <source>
        <dbReference type="ARBA" id="ARBA00022989"/>
    </source>
</evidence>
<comment type="similarity">
    <text evidence="2">Belongs to the CcmF/CycK/Ccl1/NrfE/CcsA family.</text>
</comment>
<evidence type="ECO:0000256" key="9">
    <source>
        <dbReference type="ARBA" id="ARBA00037230"/>
    </source>
</evidence>
<evidence type="ECO:0000256" key="4">
    <source>
        <dbReference type="ARBA" id="ARBA00022519"/>
    </source>
</evidence>
<dbReference type="EMBL" id="CP060714">
    <property type="protein sequence ID" value="QNN55659.1"/>
    <property type="molecule type" value="Genomic_DNA"/>
</dbReference>
<dbReference type="NCBIfam" id="NF007691">
    <property type="entry name" value="PRK10369.1"/>
    <property type="match status" value="1"/>
</dbReference>
<evidence type="ECO:0000259" key="12">
    <source>
        <dbReference type="Pfam" id="PF16327"/>
    </source>
</evidence>
<feature type="transmembrane region" description="Helical" evidence="10">
    <location>
        <begin position="249"/>
        <end position="265"/>
    </location>
</feature>
<feature type="domain" description="Cytochrome c assembly protein" evidence="11">
    <location>
        <begin position="89"/>
        <end position="295"/>
    </location>
</feature>
<dbReference type="Proteomes" id="UP000515811">
    <property type="component" value="Chromosome"/>
</dbReference>
<dbReference type="GO" id="GO:0015232">
    <property type="term" value="F:heme transmembrane transporter activity"/>
    <property type="evidence" value="ECO:0007669"/>
    <property type="project" value="InterPro"/>
</dbReference>
<evidence type="ECO:0000256" key="5">
    <source>
        <dbReference type="ARBA" id="ARBA00022692"/>
    </source>
</evidence>
<evidence type="ECO:0000256" key="8">
    <source>
        <dbReference type="ARBA" id="ARBA00023136"/>
    </source>
</evidence>
<feature type="transmembrane region" description="Helical" evidence="10">
    <location>
        <begin position="209"/>
        <end position="229"/>
    </location>
</feature>
<evidence type="ECO:0000256" key="2">
    <source>
        <dbReference type="ARBA" id="ARBA00009186"/>
    </source>
</evidence>
<organism evidence="13 14">
    <name type="scientific">Diaphorobacter ruginosibacter</name>
    <dbReference type="NCBI Taxonomy" id="1715720"/>
    <lineage>
        <taxon>Bacteria</taxon>
        <taxon>Pseudomonadati</taxon>
        <taxon>Pseudomonadota</taxon>
        <taxon>Betaproteobacteria</taxon>
        <taxon>Burkholderiales</taxon>
        <taxon>Comamonadaceae</taxon>
        <taxon>Diaphorobacter</taxon>
    </lineage>
</organism>
<feature type="transmembrane region" description="Helical" evidence="10">
    <location>
        <begin position="96"/>
        <end position="113"/>
    </location>
</feature>
<dbReference type="InterPro" id="IPR002541">
    <property type="entry name" value="Cyt_c_assembly"/>
</dbReference>
<feature type="transmembrane region" description="Helical" evidence="10">
    <location>
        <begin position="277"/>
        <end position="305"/>
    </location>
</feature>
<feature type="transmembrane region" description="Helical" evidence="10">
    <location>
        <begin position="627"/>
        <end position="644"/>
    </location>
</feature>
<feature type="transmembrane region" description="Helical" evidence="10">
    <location>
        <begin position="125"/>
        <end position="143"/>
    </location>
</feature>
<evidence type="ECO:0000256" key="1">
    <source>
        <dbReference type="ARBA" id="ARBA00004429"/>
    </source>
</evidence>
<accession>A0A7G9RJ84</accession>
<keyword evidence="13" id="KW-0456">Lyase</keyword>
<dbReference type="PRINTS" id="PR01410">
    <property type="entry name" value="CCBIOGENESIS"/>
</dbReference>
<feature type="transmembrane region" description="Helical" evidence="10">
    <location>
        <begin position="177"/>
        <end position="197"/>
    </location>
</feature>
<dbReference type="GO" id="GO:0005886">
    <property type="term" value="C:plasma membrane"/>
    <property type="evidence" value="ECO:0007669"/>
    <property type="project" value="UniProtKB-SubCell"/>
</dbReference>
<feature type="domain" description="Cytochrome c-type biogenesis protein CcmF C-terminal" evidence="12">
    <location>
        <begin position="315"/>
        <end position="646"/>
    </location>
</feature>
<dbReference type="PANTHER" id="PTHR43653:SF1">
    <property type="entry name" value="CYTOCHROME C-TYPE BIOGENESIS PROTEIN CCMF"/>
    <property type="match status" value="1"/>
</dbReference>
<evidence type="ECO:0000256" key="10">
    <source>
        <dbReference type="SAM" id="Phobius"/>
    </source>
</evidence>
<feature type="transmembrane region" description="Helical" evidence="10">
    <location>
        <begin position="495"/>
        <end position="514"/>
    </location>
</feature>
<dbReference type="RefSeq" id="WP_187595932.1">
    <property type="nucleotide sequence ID" value="NZ_CP060714.1"/>
</dbReference>
<evidence type="ECO:0000256" key="3">
    <source>
        <dbReference type="ARBA" id="ARBA00022475"/>
    </source>
</evidence>
<dbReference type="PANTHER" id="PTHR43653">
    <property type="entry name" value="CYTOCHROME C ASSEMBLY PROTEIN-RELATED"/>
    <property type="match status" value="1"/>
</dbReference>
<keyword evidence="14" id="KW-1185">Reference proteome</keyword>
<feature type="transmembrane region" description="Helical" evidence="10">
    <location>
        <begin position="42"/>
        <end position="62"/>
    </location>
</feature>
<dbReference type="KEGG" id="drg:H9K76_13565"/>
<evidence type="ECO:0000259" key="11">
    <source>
        <dbReference type="Pfam" id="PF01578"/>
    </source>
</evidence>
<sequence>MSAELGAFALVLALLVSVVLATLPLAGAHWKITPWVNLARPAATLLCALCAAAAGLLAFSFWRDDFSVLYVAANSHRELPAIYKLTAVWGSHEGSMLLWQLMLSGWTLAVAWRSRALTPEYRARVLAVLGWISVGLLLFLLFLSNPFLRLVPAAAEGKDLNPLLQDPGMVLHPPLLYMGYVGFSVPFAFAMAALLSGEMGAAWARWSRSWTLAAWGFLTLGILLGSAWAYYVLGWGGWWFWDPVENASFMPWLLGTALLHSLIVTDHRGAFRSWSALLAIGAFSLSLMGTFLVRSGVLTSVHAFAVDPGRGLYILCFIIAVVGSSLWLFAWRAPQLGQGSGSFSLLSREAFLLLNNVMFSAAAMAVLIGTLYPLALDVLRSEKISVGPPYFQAVFLPLMVPTLAFMGVGAVARWKKSAAGDLWRQLRMAALWTGVVSTLLVLASGRIGPRISPATWLGLTLGLWCLLSTLGHLAGRLAPAFRQGLGWQRALRQPMGWWGMLAAHAGIGIFILAVCLADGLERKSETSIAQGETASLGGYEFRFDGLASVSGPNYDAQRAQFTVRHGDRDEWKMFPEKRLFRAQQMPLSQAAIDSRLSRDVFIALGEALDEQGLRWTIRLQVKPFMDWIWVGALMMALGALLSLFDRRFRLHAGRSAASASDSVLAPSSVSPAPERMA</sequence>